<protein>
    <submittedName>
        <fullName evidence="2">UrcA family protein</fullName>
    </submittedName>
</protein>
<name>A0A494W0L4_9SPHN</name>
<evidence type="ECO:0000313" key="3">
    <source>
        <dbReference type="Proteomes" id="UP000279959"/>
    </source>
</evidence>
<keyword evidence="1" id="KW-0732">Signal</keyword>
<feature type="chain" id="PRO_5019797507" evidence="1">
    <location>
        <begin position="27"/>
        <end position="116"/>
    </location>
</feature>
<reference evidence="2 3" key="1">
    <citation type="submission" date="2018-05" db="EMBL/GenBank/DDBJ databases">
        <title>Complete Genome Sequence of the Nonylphenol-Degrading Bacterium Sphingobium amiense DSM 16289T.</title>
        <authorList>
            <person name="Ootsuka M."/>
            <person name="Nishizawa T."/>
            <person name="Ohta H."/>
        </authorList>
    </citation>
    <scope>NUCLEOTIDE SEQUENCE [LARGE SCALE GENOMIC DNA]</scope>
    <source>
        <strain evidence="2 3">DSM 16289</strain>
    </source>
</reference>
<dbReference type="NCBIfam" id="TIGR04433">
    <property type="entry name" value="UrcA_uranyl"/>
    <property type="match status" value="1"/>
</dbReference>
<proteinExistence type="predicted"/>
<dbReference type="KEGG" id="sami:SAMIE_1016350"/>
<feature type="signal peptide" evidence="1">
    <location>
        <begin position="1"/>
        <end position="26"/>
    </location>
</feature>
<accession>A0A494W0L4</accession>
<gene>
    <name evidence="2" type="ORF">SAMIE_1016350</name>
</gene>
<evidence type="ECO:0000313" key="2">
    <source>
        <dbReference type="EMBL" id="BBD98134.1"/>
    </source>
</evidence>
<keyword evidence="3" id="KW-1185">Reference proteome</keyword>
<dbReference type="Proteomes" id="UP000279959">
    <property type="component" value="Chromosome"/>
</dbReference>
<dbReference type="AlphaFoldDB" id="A0A494W0L4"/>
<evidence type="ECO:0000256" key="1">
    <source>
        <dbReference type="SAM" id="SignalP"/>
    </source>
</evidence>
<sequence length="116" mass="12038">MFASFKIAAVAAASATLALGAGAASAEDFVSNGRTMEVRHGDLDLSKADQQAVLRSRIARAASRVCMSTDLSAYTACRSKAIAHVQPGMKAAIARADSGERYAEARPVEPRAVVGN</sequence>
<organism evidence="2 3">
    <name type="scientific">Sphingobium amiense</name>
    <dbReference type="NCBI Taxonomy" id="135719"/>
    <lineage>
        <taxon>Bacteria</taxon>
        <taxon>Pseudomonadati</taxon>
        <taxon>Pseudomonadota</taxon>
        <taxon>Alphaproteobacteria</taxon>
        <taxon>Sphingomonadales</taxon>
        <taxon>Sphingomonadaceae</taxon>
        <taxon>Sphingobium</taxon>
    </lineage>
</organism>
<dbReference type="InterPro" id="IPR030972">
    <property type="entry name" value="UrcA_uranyl"/>
</dbReference>
<dbReference type="RefSeq" id="WP_066700241.1">
    <property type="nucleotide sequence ID" value="NZ_AP018664.1"/>
</dbReference>
<dbReference type="EMBL" id="AP018664">
    <property type="protein sequence ID" value="BBD98134.1"/>
    <property type="molecule type" value="Genomic_DNA"/>
</dbReference>